<dbReference type="GO" id="GO:0000981">
    <property type="term" value="F:DNA-binding transcription factor activity, RNA polymerase II-specific"/>
    <property type="evidence" value="ECO:0007669"/>
    <property type="project" value="TreeGrafter"/>
</dbReference>
<keyword evidence="9" id="KW-1185">Reference proteome</keyword>
<dbReference type="AlphaFoldDB" id="A0AAN5C913"/>
<keyword evidence="3 5" id="KW-0238">DNA-binding</keyword>
<comment type="subcellular location">
    <subcellularLocation>
        <location evidence="5">Nucleus</location>
    </subcellularLocation>
</comment>
<dbReference type="GO" id="GO:0005634">
    <property type="term" value="C:nucleus"/>
    <property type="evidence" value="ECO:0007669"/>
    <property type="project" value="UniProtKB-SubCell"/>
</dbReference>
<feature type="non-terminal residue" evidence="8">
    <location>
        <position position="1"/>
    </location>
</feature>
<dbReference type="InterPro" id="IPR026607">
    <property type="entry name" value="DMRT"/>
</dbReference>
<dbReference type="Pfam" id="PF00751">
    <property type="entry name" value="DM"/>
    <property type="match status" value="2"/>
</dbReference>
<evidence type="ECO:0000256" key="3">
    <source>
        <dbReference type="ARBA" id="ARBA00023125"/>
    </source>
</evidence>
<dbReference type="PANTHER" id="PTHR12322:SF118">
    <property type="entry name" value="DM DOMAIN-CONTAINING PROTEIN"/>
    <property type="match status" value="1"/>
</dbReference>
<dbReference type="EMBL" id="BTRK01000002">
    <property type="protein sequence ID" value="GMR34337.1"/>
    <property type="molecule type" value="Genomic_DNA"/>
</dbReference>
<feature type="region of interest" description="Disordered" evidence="6">
    <location>
        <begin position="108"/>
        <end position="129"/>
    </location>
</feature>
<keyword evidence="2 5" id="KW-0862">Zinc</keyword>
<dbReference type="PROSITE" id="PS50809">
    <property type="entry name" value="DM_2"/>
    <property type="match status" value="1"/>
</dbReference>
<protein>
    <recommendedName>
        <fullName evidence="7">DM domain-containing protein</fullName>
    </recommendedName>
</protein>
<evidence type="ECO:0000313" key="9">
    <source>
        <dbReference type="Proteomes" id="UP001328107"/>
    </source>
</evidence>
<dbReference type="SUPFAM" id="SSF82927">
    <property type="entry name" value="Cysteine-rich DNA binding domain, (DM domain)"/>
    <property type="match status" value="2"/>
</dbReference>
<dbReference type="Proteomes" id="UP001328107">
    <property type="component" value="Unassembled WGS sequence"/>
</dbReference>
<feature type="non-terminal residue" evidence="8">
    <location>
        <position position="250"/>
    </location>
</feature>
<feature type="compositionally biased region" description="Low complexity" evidence="6">
    <location>
        <begin position="115"/>
        <end position="125"/>
    </location>
</feature>
<evidence type="ECO:0000259" key="7">
    <source>
        <dbReference type="PROSITE" id="PS50809"/>
    </source>
</evidence>
<dbReference type="GO" id="GO:0007548">
    <property type="term" value="P:sex differentiation"/>
    <property type="evidence" value="ECO:0007669"/>
    <property type="project" value="TreeGrafter"/>
</dbReference>
<evidence type="ECO:0000256" key="5">
    <source>
        <dbReference type="PROSITE-ProRule" id="PRU00070"/>
    </source>
</evidence>
<evidence type="ECO:0000256" key="2">
    <source>
        <dbReference type="ARBA" id="ARBA00022833"/>
    </source>
</evidence>
<dbReference type="PANTHER" id="PTHR12322">
    <property type="entry name" value="DOUBLESEX AND MAB-3 RELATED TRANSCRIPTION FACTOR DMRT"/>
    <property type="match status" value="1"/>
</dbReference>
<reference evidence="9" key="1">
    <citation type="submission" date="2022-10" db="EMBL/GenBank/DDBJ databases">
        <title>Genome assembly of Pristionchus species.</title>
        <authorList>
            <person name="Yoshida K."/>
            <person name="Sommer R.J."/>
        </authorList>
    </citation>
    <scope>NUCLEOTIDE SEQUENCE [LARGE SCALE GENOMIC DNA]</scope>
    <source>
        <strain evidence="9">RS5460</strain>
    </source>
</reference>
<evidence type="ECO:0000256" key="1">
    <source>
        <dbReference type="ARBA" id="ARBA00022723"/>
    </source>
</evidence>
<sequence length="250" mass="26914">LCGAHGVTAHQRSHVCPFTGCDCTLCGVVRERRAIVARQLRMRREEQKAGNASSLSYTCNRCRNHGLTVLKKGHKNQCPYEACTCPSCSICRSRSLLDASFRQSIQQSRGRVAKSVSPSPVTSPEPARRRAFSEAPIVDSPPSSPLLCTSPILLDLSFSRPYPALFPSEGIVHVGSASVAILNYRPVTVPTPPIAPVMPNLQAFADVLSLLRGGNNNEGGFAPNPFHLNQAATHNVPSIPNLIEALSAPR</sequence>
<evidence type="ECO:0000256" key="4">
    <source>
        <dbReference type="ARBA" id="ARBA00023242"/>
    </source>
</evidence>
<dbReference type="InterPro" id="IPR036407">
    <property type="entry name" value="DM_DNA-bd_sf"/>
</dbReference>
<dbReference type="GO" id="GO:0046872">
    <property type="term" value="F:metal ion binding"/>
    <property type="evidence" value="ECO:0007669"/>
    <property type="project" value="UniProtKB-KW"/>
</dbReference>
<proteinExistence type="predicted"/>
<comment type="caution">
    <text evidence="8">The sequence shown here is derived from an EMBL/GenBank/DDBJ whole genome shotgun (WGS) entry which is preliminary data.</text>
</comment>
<dbReference type="SMART" id="SM00301">
    <property type="entry name" value="DM"/>
    <property type="match status" value="2"/>
</dbReference>
<keyword evidence="1 5" id="KW-0479">Metal-binding</keyword>
<dbReference type="GO" id="GO:0000978">
    <property type="term" value="F:RNA polymerase II cis-regulatory region sequence-specific DNA binding"/>
    <property type="evidence" value="ECO:0007669"/>
    <property type="project" value="TreeGrafter"/>
</dbReference>
<accession>A0AAN5C913</accession>
<feature type="domain" description="DM" evidence="7">
    <location>
        <begin position="59"/>
        <end position="111"/>
    </location>
</feature>
<organism evidence="8 9">
    <name type="scientific">Pristionchus mayeri</name>
    <dbReference type="NCBI Taxonomy" id="1317129"/>
    <lineage>
        <taxon>Eukaryota</taxon>
        <taxon>Metazoa</taxon>
        <taxon>Ecdysozoa</taxon>
        <taxon>Nematoda</taxon>
        <taxon>Chromadorea</taxon>
        <taxon>Rhabditida</taxon>
        <taxon>Rhabditina</taxon>
        <taxon>Diplogasteromorpha</taxon>
        <taxon>Diplogasteroidea</taxon>
        <taxon>Neodiplogasteridae</taxon>
        <taxon>Pristionchus</taxon>
    </lineage>
</organism>
<dbReference type="PROSITE" id="PS40000">
    <property type="entry name" value="DM_1"/>
    <property type="match status" value="1"/>
</dbReference>
<dbReference type="InterPro" id="IPR001275">
    <property type="entry name" value="DM_DNA-bd"/>
</dbReference>
<gene>
    <name evidence="8" type="ORF">PMAYCL1PPCAC_04532</name>
</gene>
<feature type="DNA-binding region" description="DM" evidence="5">
    <location>
        <begin position="59"/>
        <end position="111"/>
    </location>
</feature>
<dbReference type="Gene3D" id="4.10.1040.10">
    <property type="entry name" value="DM DNA-binding domain"/>
    <property type="match status" value="2"/>
</dbReference>
<keyword evidence="4 5" id="KW-0539">Nucleus</keyword>
<evidence type="ECO:0000256" key="6">
    <source>
        <dbReference type="SAM" id="MobiDB-lite"/>
    </source>
</evidence>
<evidence type="ECO:0000313" key="8">
    <source>
        <dbReference type="EMBL" id="GMR34337.1"/>
    </source>
</evidence>
<name>A0AAN5C913_9BILA</name>